<feature type="compositionally biased region" description="Basic residues" evidence="1">
    <location>
        <begin position="42"/>
        <end position="53"/>
    </location>
</feature>
<organism evidence="2 3">
    <name type="scientific">Allacma fusca</name>
    <dbReference type="NCBI Taxonomy" id="39272"/>
    <lineage>
        <taxon>Eukaryota</taxon>
        <taxon>Metazoa</taxon>
        <taxon>Ecdysozoa</taxon>
        <taxon>Arthropoda</taxon>
        <taxon>Hexapoda</taxon>
        <taxon>Collembola</taxon>
        <taxon>Symphypleona</taxon>
        <taxon>Sminthuridae</taxon>
        <taxon>Allacma</taxon>
    </lineage>
</organism>
<name>A0A8J2NQI5_9HEXA</name>
<accession>A0A8J2NQI5</accession>
<proteinExistence type="predicted"/>
<feature type="non-terminal residue" evidence="2">
    <location>
        <position position="53"/>
    </location>
</feature>
<evidence type="ECO:0000313" key="2">
    <source>
        <dbReference type="EMBL" id="CAG7700729.1"/>
    </source>
</evidence>
<gene>
    <name evidence="2" type="ORF">AFUS01_LOCUS4278</name>
</gene>
<dbReference type="EMBL" id="CAJVCH010026620">
    <property type="protein sequence ID" value="CAG7700729.1"/>
    <property type="molecule type" value="Genomic_DNA"/>
</dbReference>
<evidence type="ECO:0000256" key="1">
    <source>
        <dbReference type="SAM" id="MobiDB-lite"/>
    </source>
</evidence>
<evidence type="ECO:0000313" key="3">
    <source>
        <dbReference type="Proteomes" id="UP000708208"/>
    </source>
</evidence>
<protein>
    <submittedName>
        <fullName evidence="2">Uncharacterized protein</fullName>
    </submittedName>
</protein>
<comment type="caution">
    <text evidence="2">The sequence shown here is derived from an EMBL/GenBank/DDBJ whole genome shotgun (WGS) entry which is preliminary data.</text>
</comment>
<dbReference type="AlphaFoldDB" id="A0A8J2NQI5"/>
<reference evidence="2" key="1">
    <citation type="submission" date="2021-06" db="EMBL/GenBank/DDBJ databases">
        <authorList>
            <person name="Hodson N. C."/>
            <person name="Mongue J. A."/>
            <person name="Jaron S. K."/>
        </authorList>
    </citation>
    <scope>NUCLEOTIDE SEQUENCE</scope>
</reference>
<feature type="region of interest" description="Disordered" evidence="1">
    <location>
        <begin position="1"/>
        <end position="53"/>
    </location>
</feature>
<dbReference type="Proteomes" id="UP000708208">
    <property type="component" value="Unassembled WGS sequence"/>
</dbReference>
<sequence>MTGGGSAGLSVEGSSYLIPLKSGNGRKSIHKRKQPQSQSGGGRRRKRRATTAG</sequence>
<keyword evidence="3" id="KW-1185">Reference proteome</keyword>